<dbReference type="EMBL" id="LAZR01005989">
    <property type="protein sequence ID" value="KKM95584.1"/>
    <property type="molecule type" value="Genomic_DNA"/>
</dbReference>
<sequence length="143" mass="15947">MLHMSSASQTLAEDEGLVDDVQAHYLRPRTSKRMPRRFICFDTEADRATIATGEVQTFSRAVASFTLRRADSGHKPATYWSTFDEGPDELWEWIAEKAAVNETLTVFAHNVQYDALLSDAVGNLKALGWTMTALRAQPKGTNP</sequence>
<evidence type="ECO:0000313" key="1">
    <source>
        <dbReference type="EMBL" id="KKM95584.1"/>
    </source>
</evidence>
<name>A0A0F9LKJ7_9ZZZZ</name>
<organism evidence="1">
    <name type="scientific">marine sediment metagenome</name>
    <dbReference type="NCBI Taxonomy" id="412755"/>
    <lineage>
        <taxon>unclassified sequences</taxon>
        <taxon>metagenomes</taxon>
        <taxon>ecological metagenomes</taxon>
    </lineage>
</organism>
<reference evidence="1" key="1">
    <citation type="journal article" date="2015" name="Nature">
        <title>Complex archaea that bridge the gap between prokaryotes and eukaryotes.</title>
        <authorList>
            <person name="Spang A."/>
            <person name="Saw J.H."/>
            <person name="Jorgensen S.L."/>
            <person name="Zaremba-Niedzwiedzka K."/>
            <person name="Martijn J."/>
            <person name="Lind A.E."/>
            <person name="van Eijk R."/>
            <person name="Schleper C."/>
            <person name="Guy L."/>
            <person name="Ettema T.J."/>
        </authorList>
    </citation>
    <scope>NUCLEOTIDE SEQUENCE</scope>
</reference>
<protein>
    <submittedName>
        <fullName evidence="1">Uncharacterized protein</fullName>
    </submittedName>
</protein>
<proteinExistence type="predicted"/>
<accession>A0A0F9LKJ7</accession>
<gene>
    <name evidence="1" type="ORF">LCGC14_1186670</name>
</gene>
<comment type="caution">
    <text evidence="1">The sequence shown here is derived from an EMBL/GenBank/DDBJ whole genome shotgun (WGS) entry which is preliminary data.</text>
</comment>
<dbReference type="AlphaFoldDB" id="A0A0F9LKJ7"/>